<reference evidence="1 2" key="1">
    <citation type="submission" date="2019-04" db="EMBL/GenBank/DDBJ databases">
        <title>Lewinella litorea sp. nov., isolated from a marine sand.</title>
        <authorList>
            <person name="Yoon J.-H."/>
        </authorList>
    </citation>
    <scope>NUCLEOTIDE SEQUENCE [LARGE SCALE GENOMIC DNA]</scope>
    <source>
        <strain evidence="1 2">HSMS-39</strain>
    </source>
</reference>
<protein>
    <submittedName>
        <fullName evidence="1">Uncharacterized protein</fullName>
    </submittedName>
</protein>
<keyword evidence="2" id="KW-1185">Reference proteome</keyword>
<dbReference type="AlphaFoldDB" id="A0A4S4NMT1"/>
<comment type="caution">
    <text evidence="1">The sequence shown here is derived from an EMBL/GenBank/DDBJ whole genome shotgun (WGS) entry which is preliminary data.</text>
</comment>
<proteinExistence type="predicted"/>
<gene>
    <name evidence="1" type="ORF">E4021_01205</name>
</gene>
<dbReference type="InterPro" id="IPR005361">
    <property type="entry name" value="UPF0158"/>
</dbReference>
<evidence type="ECO:0000313" key="1">
    <source>
        <dbReference type="EMBL" id="THH41244.1"/>
    </source>
</evidence>
<dbReference type="EMBL" id="SRSF01000001">
    <property type="protein sequence ID" value="THH41244.1"/>
    <property type="molecule type" value="Genomic_DNA"/>
</dbReference>
<sequence>MGGPPRRNPARQDSQRGTRLQRLPVARGRLAVPYQRQSPAARKTEPIMISLNDHDINEAATAIRRGMEVYVHRAHGRMLIADDPERNVRADPEVFEAIMQDVSTDPDAYVHIERMPAADAIKIMSAFTDRVRNQELWQALTYALKRPNPFQNFKTELRRFPKNYERWRQFRQERYTEYVQQCLAEQQD</sequence>
<evidence type="ECO:0000313" key="2">
    <source>
        <dbReference type="Proteomes" id="UP000308528"/>
    </source>
</evidence>
<name>A0A4S4NMT1_9BACT</name>
<dbReference type="Proteomes" id="UP000308528">
    <property type="component" value="Unassembled WGS sequence"/>
</dbReference>
<organism evidence="1 2">
    <name type="scientific">Neolewinella litorea</name>
    <dbReference type="NCBI Taxonomy" id="2562452"/>
    <lineage>
        <taxon>Bacteria</taxon>
        <taxon>Pseudomonadati</taxon>
        <taxon>Bacteroidota</taxon>
        <taxon>Saprospiria</taxon>
        <taxon>Saprospirales</taxon>
        <taxon>Lewinellaceae</taxon>
        <taxon>Neolewinella</taxon>
    </lineage>
</organism>
<dbReference type="OrthoDB" id="1494171at2"/>
<accession>A0A4S4NMT1</accession>
<dbReference type="Pfam" id="PF03682">
    <property type="entry name" value="UPF0158"/>
    <property type="match status" value="1"/>
</dbReference>